<evidence type="ECO:0000313" key="1">
    <source>
        <dbReference type="EMBL" id="JAH03260.1"/>
    </source>
</evidence>
<sequence>MISGARRIRG</sequence>
<name>A0A0E9PGS2_ANGAN</name>
<dbReference type="EMBL" id="GBXM01105317">
    <property type="protein sequence ID" value="JAH03260.1"/>
    <property type="molecule type" value="Transcribed_RNA"/>
</dbReference>
<protein>
    <submittedName>
        <fullName evidence="1">Uncharacterized protein</fullName>
    </submittedName>
</protein>
<proteinExistence type="predicted"/>
<reference evidence="1" key="2">
    <citation type="journal article" date="2015" name="Fish Shellfish Immunol.">
        <title>Early steps in the European eel (Anguilla anguilla)-Vibrio vulnificus interaction in the gills: Role of the RtxA13 toxin.</title>
        <authorList>
            <person name="Callol A."/>
            <person name="Pajuelo D."/>
            <person name="Ebbesson L."/>
            <person name="Teles M."/>
            <person name="MacKenzie S."/>
            <person name="Amaro C."/>
        </authorList>
    </citation>
    <scope>NUCLEOTIDE SEQUENCE</scope>
</reference>
<reference evidence="1" key="1">
    <citation type="submission" date="2014-11" db="EMBL/GenBank/DDBJ databases">
        <authorList>
            <person name="Amaro Gonzalez C."/>
        </authorList>
    </citation>
    <scope>NUCLEOTIDE SEQUENCE</scope>
</reference>
<accession>A0A0E9PGS2</accession>
<organism evidence="1">
    <name type="scientific">Anguilla anguilla</name>
    <name type="common">European freshwater eel</name>
    <name type="synonym">Muraena anguilla</name>
    <dbReference type="NCBI Taxonomy" id="7936"/>
    <lineage>
        <taxon>Eukaryota</taxon>
        <taxon>Metazoa</taxon>
        <taxon>Chordata</taxon>
        <taxon>Craniata</taxon>
        <taxon>Vertebrata</taxon>
        <taxon>Euteleostomi</taxon>
        <taxon>Actinopterygii</taxon>
        <taxon>Neopterygii</taxon>
        <taxon>Teleostei</taxon>
        <taxon>Anguilliformes</taxon>
        <taxon>Anguillidae</taxon>
        <taxon>Anguilla</taxon>
    </lineage>
</organism>